<reference evidence="8 9" key="1">
    <citation type="submission" date="2018-12" db="EMBL/GenBank/DDBJ databases">
        <title>The genome sequences of Variovorax guangxiensis DSM 27352.</title>
        <authorList>
            <person name="Gao J."/>
            <person name="Sun J."/>
        </authorList>
    </citation>
    <scope>NUCLEOTIDE SEQUENCE [LARGE SCALE GENOMIC DNA]</scope>
    <source>
        <strain evidence="8 9">DSM 27352</strain>
    </source>
</reference>
<dbReference type="EMBL" id="RXFT01000012">
    <property type="protein sequence ID" value="RUR70328.1"/>
    <property type="molecule type" value="Genomic_DNA"/>
</dbReference>
<comment type="caution">
    <text evidence="8">The sequence shown here is derived from an EMBL/GenBank/DDBJ whole genome shotgun (WGS) entry which is preliminary data.</text>
</comment>
<dbReference type="GO" id="GO:0006355">
    <property type="term" value="P:regulation of DNA-templated transcription"/>
    <property type="evidence" value="ECO:0007669"/>
    <property type="project" value="InterPro"/>
</dbReference>
<organism evidence="8 9">
    <name type="scientific">Variovorax guangxiensis</name>
    <dbReference type="NCBI Taxonomy" id="1775474"/>
    <lineage>
        <taxon>Bacteria</taxon>
        <taxon>Pseudomonadati</taxon>
        <taxon>Pseudomonadota</taxon>
        <taxon>Betaproteobacteria</taxon>
        <taxon>Burkholderiales</taxon>
        <taxon>Comamonadaceae</taxon>
        <taxon>Variovorax</taxon>
    </lineage>
</organism>
<feature type="domain" description="Cyclic nucleotide-binding" evidence="5">
    <location>
        <begin position="6"/>
        <end position="77"/>
    </location>
</feature>
<dbReference type="Gene3D" id="2.60.120.10">
    <property type="entry name" value="Jelly Rolls"/>
    <property type="match status" value="1"/>
</dbReference>
<protein>
    <submittedName>
        <fullName evidence="7">CRP-like cAMP-binding protein</fullName>
    </submittedName>
    <submittedName>
        <fullName evidence="8">Cyclic nucleotide-binding domain-containing protein</fullName>
    </submittedName>
</protein>
<dbReference type="SUPFAM" id="SSF46785">
    <property type="entry name" value="Winged helix' DNA-binding domain"/>
    <property type="match status" value="1"/>
</dbReference>
<dbReference type="PROSITE" id="PS50042">
    <property type="entry name" value="CNMP_BINDING_3"/>
    <property type="match status" value="1"/>
</dbReference>
<evidence type="ECO:0000259" key="5">
    <source>
        <dbReference type="PROSITE" id="PS50042"/>
    </source>
</evidence>
<dbReference type="SMART" id="SM00100">
    <property type="entry name" value="cNMP"/>
    <property type="match status" value="1"/>
</dbReference>
<dbReference type="Pfam" id="PF13545">
    <property type="entry name" value="HTH_Crp_2"/>
    <property type="match status" value="1"/>
</dbReference>
<dbReference type="InterPro" id="IPR014710">
    <property type="entry name" value="RmlC-like_jellyroll"/>
</dbReference>
<evidence type="ECO:0000313" key="8">
    <source>
        <dbReference type="EMBL" id="RUR70328.1"/>
    </source>
</evidence>
<evidence type="ECO:0000313" key="9">
    <source>
        <dbReference type="Proteomes" id="UP000281118"/>
    </source>
</evidence>
<name>A0A3S1A5W8_9BURK</name>
<dbReference type="GO" id="GO:0003677">
    <property type="term" value="F:DNA binding"/>
    <property type="evidence" value="ECO:0007669"/>
    <property type="project" value="UniProtKB-KW"/>
</dbReference>
<feature type="domain" description="HTH crp-type" evidence="6">
    <location>
        <begin position="147"/>
        <end position="213"/>
    </location>
</feature>
<dbReference type="SUPFAM" id="SSF51206">
    <property type="entry name" value="cAMP-binding domain-like"/>
    <property type="match status" value="1"/>
</dbReference>
<dbReference type="SMART" id="SM00419">
    <property type="entry name" value="HTH_CRP"/>
    <property type="match status" value="1"/>
</dbReference>
<feature type="compositionally biased region" description="Basic and acidic residues" evidence="4">
    <location>
        <begin position="247"/>
        <end position="260"/>
    </location>
</feature>
<dbReference type="OrthoDB" id="8845004at2"/>
<dbReference type="InterPro" id="IPR000595">
    <property type="entry name" value="cNMP-bd_dom"/>
</dbReference>
<evidence type="ECO:0000256" key="1">
    <source>
        <dbReference type="ARBA" id="ARBA00023015"/>
    </source>
</evidence>
<dbReference type="AlphaFoldDB" id="A0A3S1A5W8"/>
<gene>
    <name evidence="8" type="ORF">EJP67_25055</name>
    <name evidence="7" type="ORF">GGD71_005497</name>
</gene>
<evidence type="ECO:0000313" key="7">
    <source>
        <dbReference type="EMBL" id="MBB4224701.1"/>
    </source>
</evidence>
<dbReference type="Pfam" id="PF00027">
    <property type="entry name" value="cNMP_binding"/>
    <property type="match status" value="1"/>
</dbReference>
<dbReference type="InterPro" id="IPR036390">
    <property type="entry name" value="WH_DNA-bd_sf"/>
</dbReference>
<sequence length="260" mass="28833">MYLHPLITNVPPAERAALVQSCELRSFRRNEIVLEADTWTDRIYCVASGLLRVVAHGRGSAQASDVTTDFIRQDDFFLSPSFTEDRYQAMQTLVAALPSAVYLVPVAAIRRICGAHPEVAIGLLGLAMKRMSVIRSQLRRISALSAEDLVGRVLHQLTLLAPAGTGGYDKRITQSVIASYSGLSREVVNKTMRDMESRGLVRRDEHGVHVQPDFAATDFGGLLPLEQNLSSVEPRQHDPMLPPEFFDLPRTRREAEPGKD</sequence>
<dbReference type="RefSeq" id="WP_126024442.1">
    <property type="nucleotide sequence ID" value="NZ_JACIFZ010000008.1"/>
</dbReference>
<dbReference type="InterPro" id="IPR018490">
    <property type="entry name" value="cNMP-bd_dom_sf"/>
</dbReference>
<proteinExistence type="predicted"/>
<feature type="region of interest" description="Disordered" evidence="4">
    <location>
        <begin position="233"/>
        <end position="260"/>
    </location>
</feature>
<dbReference type="InterPro" id="IPR012318">
    <property type="entry name" value="HTH_CRP"/>
</dbReference>
<evidence type="ECO:0000313" key="10">
    <source>
        <dbReference type="Proteomes" id="UP000524450"/>
    </source>
</evidence>
<dbReference type="Proteomes" id="UP000524450">
    <property type="component" value="Unassembled WGS sequence"/>
</dbReference>
<dbReference type="Gene3D" id="1.10.10.10">
    <property type="entry name" value="Winged helix-like DNA-binding domain superfamily/Winged helix DNA-binding domain"/>
    <property type="match status" value="1"/>
</dbReference>
<evidence type="ECO:0000256" key="2">
    <source>
        <dbReference type="ARBA" id="ARBA00023125"/>
    </source>
</evidence>
<evidence type="ECO:0000256" key="3">
    <source>
        <dbReference type="ARBA" id="ARBA00023163"/>
    </source>
</evidence>
<dbReference type="CDD" id="cd00038">
    <property type="entry name" value="CAP_ED"/>
    <property type="match status" value="1"/>
</dbReference>
<dbReference type="Proteomes" id="UP000281118">
    <property type="component" value="Unassembled WGS sequence"/>
</dbReference>
<evidence type="ECO:0000259" key="6">
    <source>
        <dbReference type="PROSITE" id="PS51063"/>
    </source>
</evidence>
<keyword evidence="3" id="KW-0804">Transcription</keyword>
<keyword evidence="1" id="KW-0805">Transcription regulation</keyword>
<reference evidence="7 10" key="2">
    <citation type="submission" date="2020-08" db="EMBL/GenBank/DDBJ databases">
        <title>Genomic Encyclopedia of Type Strains, Phase IV (KMG-V): Genome sequencing to study the core and pangenomes of soil and plant-associated prokaryotes.</title>
        <authorList>
            <person name="Whitman W."/>
        </authorList>
    </citation>
    <scope>NUCLEOTIDE SEQUENCE [LARGE SCALE GENOMIC DNA]</scope>
    <source>
        <strain evidence="7 10">34/80</strain>
    </source>
</reference>
<dbReference type="PROSITE" id="PS51063">
    <property type="entry name" value="HTH_CRP_2"/>
    <property type="match status" value="1"/>
</dbReference>
<dbReference type="EMBL" id="JACIFZ010000008">
    <property type="protein sequence ID" value="MBB4224701.1"/>
    <property type="molecule type" value="Genomic_DNA"/>
</dbReference>
<keyword evidence="2" id="KW-0238">DNA-binding</keyword>
<dbReference type="InterPro" id="IPR036388">
    <property type="entry name" value="WH-like_DNA-bd_sf"/>
</dbReference>
<evidence type="ECO:0000256" key="4">
    <source>
        <dbReference type="SAM" id="MobiDB-lite"/>
    </source>
</evidence>
<accession>A0A3S1A5W8</accession>